<protein>
    <recommendedName>
        <fullName evidence="4">Tryptophan 2-monooxygenase</fullName>
        <ecNumber evidence="3">1.13.12.3</ecNumber>
    </recommendedName>
</protein>
<dbReference type="InterPro" id="IPR002937">
    <property type="entry name" value="Amino_oxidase"/>
</dbReference>
<evidence type="ECO:0000256" key="1">
    <source>
        <dbReference type="ARBA" id="ARBA00004814"/>
    </source>
</evidence>
<evidence type="ECO:0000259" key="7">
    <source>
        <dbReference type="Pfam" id="PF01593"/>
    </source>
</evidence>
<dbReference type="EC" id="1.13.12.3" evidence="3"/>
<dbReference type="PANTHER" id="PTHR10742:SF342">
    <property type="entry name" value="AMINE OXIDASE"/>
    <property type="match status" value="1"/>
</dbReference>
<dbReference type="OrthoDB" id="337830at2"/>
<dbReference type="Gene3D" id="3.50.50.60">
    <property type="entry name" value="FAD/NAD(P)-binding domain"/>
    <property type="match status" value="1"/>
</dbReference>
<dbReference type="InterPro" id="IPR036188">
    <property type="entry name" value="FAD/NAD-bd_sf"/>
</dbReference>
<dbReference type="AlphaFoldDB" id="B0T351"/>
<comment type="pathway">
    <text evidence="1">Plant hormone metabolism; auxin biosynthesis.</text>
</comment>
<dbReference type="GO" id="GO:0050361">
    <property type="term" value="F:tryptophan 2-monooxygenase activity"/>
    <property type="evidence" value="ECO:0007669"/>
    <property type="project" value="UniProtKB-EC"/>
</dbReference>
<evidence type="ECO:0000256" key="4">
    <source>
        <dbReference type="ARBA" id="ARBA00017871"/>
    </source>
</evidence>
<organism evidence="8">
    <name type="scientific">Caulobacter sp. (strain K31)</name>
    <dbReference type="NCBI Taxonomy" id="366602"/>
    <lineage>
        <taxon>Bacteria</taxon>
        <taxon>Pseudomonadati</taxon>
        <taxon>Pseudomonadota</taxon>
        <taxon>Alphaproteobacteria</taxon>
        <taxon>Caulobacterales</taxon>
        <taxon>Caulobacteraceae</taxon>
        <taxon>Caulobacter</taxon>
    </lineage>
</organism>
<dbReference type="EMBL" id="CP000927">
    <property type="protein sequence ID" value="ABZ69286.1"/>
    <property type="molecule type" value="Genomic_DNA"/>
</dbReference>
<sequence length="531" mass="57308" precursor="true">MPVSRRSFIHAIGAAGGYGAAFTAMQALGLLAPSTAFAGAPPDLAKGGGGKGAKVVILGAGVSGMAAAWELGKAGYDCTILEARARTGGRVWTVRRGDKIEMADGSRQVCAWDEGQYMNAGAARLPSHHQIVLGYCRELGVELEVEVNTSRSALLLNPMANGGKPIQMRTAINDTRGHVSELLAKAINRGALDADLTADDKQRMVAFLKTYGDLSTDLLYKGSERAGLKIEPGAGDERATPFDPISLKALLDEDLWNGVLFEETIDMQATMFQPKGGMDAIPHAFAKALGPKIIKRRCEVRQIRKTDKGVKIAYRDLAAGVDATIEADYCISTIPLPVLARIDADFSPAYKTAIARTPYRDSIKIAWQAPRFWEGPKYQIYGGLSFVKGPSNMVWYPSYGLHTKTGVILGAYAGGKAADQLARMSRSDQIEHTRKVIEAMHPGCGQLLEKPMQVQWAAVPYTQGIGVGWASDDEPDYHLLGQPDGRIHFAGEYLSHVGAWQEGAIRAAHRAIVMLDAQHREGQPVTAQRVI</sequence>
<dbReference type="PANTHER" id="PTHR10742">
    <property type="entry name" value="FLAVIN MONOAMINE OXIDASE"/>
    <property type="match status" value="1"/>
</dbReference>
<comment type="similarity">
    <text evidence="2">Belongs to the tryptophan 2-monooxygenase family.</text>
</comment>
<reference evidence="8" key="1">
    <citation type="submission" date="2008-01" db="EMBL/GenBank/DDBJ databases">
        <title>Complete sequence of chromosome of Caulobacter sp. K31.</title>
        <authorList>
            <consortium name="US DOE Joint Genome Institute"/>
            <person name="Copeland A."/>
            <person name="Lucas S."/>
            <person name="Lapidus A."/>
            <person name="Barry K."/>
            <person name="Glavina del Rio T."/>
            <person name="Dalin E."/>
            <person name="Tice H."/>
            <person name="Pitluck S."/>
            <person name="Bruce D."/>
            <person name="Goodwin L."/>
            <person name="Thompson L.S."/>
            <person name="Brettin T."/>
            <person name="Detter J.C."/>
            <person name="Han C."/>
            <person name="Schmutz J."/>
            <person name="Larimer F."/>
            <person name="Land M."/>
            <person name="Hauser L."/>
            <person name="Kyrpides N."/>
            <person name="Kim E."/>
            <person name="Stephens C."/>
            <person name="Richardson P."/>
        </authorList>
    </citation>
    <scope>NUCLEOTIDE SEQUENCE [LARGE SCALE GENOMIC DNA]</scope>
    <source>
        <strain evidence="8">K31</strain>
    </source>
</reference>
<dbReference type="SUPFAM" id="SSF51905">
    <property type="entry name" value="FAD/NAD(P)-binding domain"/>
    <property type="match status" value="1"/>
</dbReference>
<dbReference type="GO" id="GO:0009063">
    <property type="term" value="P:amino acid catabolic process"/>
    <property type="evidence" value="ECO:0007669"/>
    <property type="project" value="TreeGrafter"/>
</dbReference>
<evidence type="ECO:0000313" key="8">
    <source>
        <dbReference type="EMBL" id="ABZ69286.1"/>
    </source>
</evidence>
<dbReference type="Gene3D" id="1.20.1440.240">
    <property type="match status" value="1"/>
</dbReference>
<evidence type="ECO:0000256" key="5">
    <source>
        <dbReference type="ARBA" id="ARBA00023070"/>
    </source>
</evidence>
<dbReference type="STRING" id="366602.Caul_0148"/>
<name>B0T351_CAUSK</name>
<feature type="domain" description="Amine oxidase" evidence="7">
    <location>
        <begin position="62"/>
        <end position="511"/>
    </location>
</feature>
<dbReference type="GO" id="GO:0009851">
    <property type="term" value="P:auxin biosynthetic process"/>
    <property type="evidence" value="ECO:0007669"/>
    <property type="project" value="UniProtKB-KW"/>
</dbReference>
<dbReference type="InterPro" id="IPR050281">
    <property type="entry name" value="Flavin_monoamine_oxidase"/>
</dbReference>
<dbReference type="PROSITE" id="PS51318">
    <property type="entry name" value="TAT"/>
    <property type="match status" value="1"/>
</dbReference>
<dbReference type="SUPFAM" id="SSF54373">
    <property type="entry name" value="FAD-linked reductases, C-terminal domain"/>
    <property type="match status" value="1"/>
</dbReference>
<dbReference type="Pfam" id="PF01593">
    <property type="entry name" value="Amino_oxidase"/>
    <property type="match status" value="1"/>
</dbReference>
<evidence type="ECO:0000256" key="6">
    <source>
        <dbReference type="ARBA" id="ARBA00047321"/>
    </source>
</evidence>
<accession>B0T351</accession>
<keyword evidence="5" id="KW-0073">Auxin biosynthesis</keyword>
<dbReference type="InterPro" id="IPR006311">
    <property type="entry name" value="TAT_signal"/>
</dbReference>
<dbReference type="KEGG" id="cak:Caul_0148"/>
<evidence type="ECO:0000256" key="3">
    <source>
        <dbReference type="ARBA" id="ARBA00012535"/>
    </source>
</evidence>
<evidence type="ECO:0000256" key="2">
    <source>
        <dbReference type="ARBA" id="ARBA00005833"/>
    </source>
</evidence>
<gene>
    <name evidence="8" type="ordered locus">Caul_0148</name>
</gene>
<comment type="catalytic activity">
    <reaction evidence="6">
        <text>L-tryptophan + O2 = indole-3-acetamide + CO2 + H2O</text>
        <dbReference type="Rhea" id="RHEA:16165"/>
        <dbReference type="ChEBI" id="CHEBI:15377"/>
        <dbReference type="ChEBI" id="CHEBI:15379"/>
        <dbReference type="ChEBI" id="CHEBI:16031"/>
        <dbReference type="ChEBI" id="CHEBI:16526"/>
        <dbReference type="ChEBI" id="CHEBI:57912"/>
        <dbReference type="EC" id="1.13.12.3"/>
    </reaction>
</comment>
<proteinExistence type="inferred from homology"/>
<dbReference type="GO" id="GO:0001716">
    <property type="term" value="F:L-amino-acid oxidase activity"/>
    <property type="evidence" value="ECO:0007669"/>
    <property type="project" value="TreeGrafter"/>
</dbReference>
<dbReference type="HOGENOM" id="CLU_004498_8_3_5"/>
<dbReference type="Gene3D" id="3.90.660.10">
    <property type="match status" value="1"/>
</dbReference>
<dbReference type="eggNOG" id="COG1231">
    <property type="taxonomic scope" value="Bacteria"/>
</dbReference>